<reference evidence="1" key="1">
    <citation type="submission" date="2021-02" db="EMBL/GenBank/DDBJ databases">
        <authorList>
            <person name="Dougan E. K."/>
            <person name="Rhodes N."/>
            <person name="Thang M."/>
            <person name="Chan C."/>
        </authorList>
    </citation>
    <scope>NUCLEOTIDE SEQUENCE</scope>
</reference>
<gene>
    <name evidence="1" type="ORF">PGLA1383_LOCUS29109</name>
</gene>
<evidence type="ECO:0000313" key="1">
    <source>
        <dbReference type="EMBL" id="CAE8611305.1"/>
    </source>
</evidence>
<dbReference type="EMBL" id="CAJNNV010025017">
    <property type="protein sequence ID" value="CAE8611305.1"/>
    <property type="molecule type" value="Genomic_DNA"/>
</dbReference>
<evidence type="ECO:0008006" key="3">
    <source>
        <dbReference type="Google" id="ProtNLM"/>
    </source>
</evidence>
<organism evidence="1 2">
    <name type="scientific">Polarella glacialis</name>
    <name type="common">Dinoflagellate</name>
    <dbReference type="NCBI Taxonomy" id="89957"/>
    <lineage>
        <taxon>Eukaryota</taxon>
        <taxon>Sar</taxon>
        <taxon>Alveolata</taxon>
        <taxon>Dinophyceae</taxon>
        <taxon>Suessiales</taxon>
        <taxon>Suessiaceae</taxon>
        <taxon>Polarella</taxon>
    </lineage>
</organism>
<dbReference type="AlphaFoldDB" id="A0A813FFS2"/>
<evidence type="ECO:0000313" key="2">
    <source>
        <dbReference type="Proteomes" id="UP000654075"/>
    </source>
</evidence>
<name>A0A813FFS2_POLGL</name>
<protein>
    <recommendedName>
        <fullName evidence="3">PDZ domain-containing protein</fullName>
    </recommendedName>
</protein>
<sequence>MVAGEALPYAWRIYGSRLVVRRGSYCVVLQVQNQDGGKAKLGLDVDHLGVDFPVGRSGRERWNLLPVRAISEGLAANWNASAAADVQVSVGDHIVEVNGVWGHASRMVDRCRLDPAGAPVLCSDAQSEASSSTDPVLPPALSSLRRIPTHRAVTGALHLTQAK</sequence>
<accession>A0A813FFS2</accession>
<comment type="caution">
    <text evidence="1">The sequence shown here is derived from an EMBL/GenBank/DDBJ whole genome shotgun (WGS) entry which is preliminary data.</text>
</comment>
<dbReference type="Proteomes" id="UP000654075">
    <property type="component" value="Unassembled WGS sequence"/>
</dbReference>
<keyword evidence="2" id="KW-1185">Reference proteome</keyword>
<proteinExistence type="predicted"/>